<evidence type="ECO:0000313" key="4">
    <source>
        <dbReference type="Proteomes" id="UP001206128"/>
    </source>
</evidence>
<protein>
    <submittedName>
        <fullName evidence="3">F420-dependent oxidoreductase, G6PDH family</fullName>
    </submittedName>
</protein>
<dbReference type="InterPro" id="IPR050564">
    <property type="entry name" value="F420-G6PD/mer"/>
</dbReference>
<evidence type="ECO:0000259" key="2">
    <source>
        <dbReference type="Pfam" id="PF00296"/>
    </source>
</evidence>
<dbReference type="PANTHER" id="PTHR43244:SF1">
    <property type="entry name" value="5,10-METHYLENETETRAHYDROMETHANOPTERIN REDUCTASE"/>
    <property type="match status" value="1"/>
</dbReference>
<dbReference type="InterPro" id="IPR011251">
    <property type="entry name" value="Luciferase-like_dom"/>
</dbReference>
<dbReference type="AlphaFoldDB" id="A0AAE3G9H5"/>
<dbReference type="Gene3D" id="3.20.20.30">
    <property type="entry name" value="Luciferase-like domain"/>
    <property type="match status" value="1"/>
</dbReference>
<sequence>MVSFGYFLSCEEFGPRELVRQAKMAEQAGFERLWISDHFHPWNDRQGQSPFVWSVIGALSEATSLPLTTAVTCPTMRIHPAVIAQAAATASVQLDGRFVLGVGSGEALNEHIFGDRWPPIRVRLAMLEEAVEVIRALHRGDEVDYRGEHYTVENARIYTLPPEPVPIYVSGFGRKSATLAGRIGDGYISVMPSRSLVRTFREAGGGDRPAQAGFKVCHAPTEEEGVRLAHQLWPNEQLPGELAQTLPTPQHFEQASSLVTPEMIGSAVPCGPDPDKYVTTIRQYLDAGYDEIYLQQIGPHQDEFFRFWAERLRPNLPEPVLAGAQGARR</sequence>
<dbReference type="InterPro" id="IPR036661">
    <property type="entry name" value="Luciferase-like_sf"/>
</dbReference>
<reference evidence="3" key="1">
    <citation type="submission" date="2022-06" db="EMBL/GenBank/DDBJ databases">
        <title>Genomic Encyclopedia of Archaeal and Bacterial Type Strains, Phase II (KMG-II): from individual species to whole genera.</title>
        <authorList>
            <person name="Goeker M."/>
        </authorList>
    </citation>
    <scope>NUCLEOTIDE SEQUENCE</scope>
    <source>
        <strain evidence="3">DSM 43935</strain>
    </source>
</reference>
<dbReference type="GO" id="GO:0016705">
    <property type="term" value="F:oxidoreductase activity, acting on paired donors, with incorporation or reduction of molecular oxygen"/>
    <property type="evidence" value="ECO:0007669"/>
    <property type="project" value="InterPro"/>
</dbReference>
<dbReference type="Pfam" id="PF00296">
    <property type="entry name" value="Bac_luciferase"/>
    <property type="match status" value="1"/>
</dbReference>
<dbReference type="EMBL" id="JAMTCK010000001">
    <property type="protein sequence ID" value="MCP2163728.1"/>
    <property type="molecule type" value="Genomic_DNA"/>
</dbReference>
<organism evidence="3 4">
    <name type="scientific">Goodfellowiella coeruleoviolacea</name>
    <dbReference type="NCBI Taxonomy" id="334858"/>
    <lineage>
        <taxon>Bacteria</taxon>
        <taxon>Bacillati</taxon>
        <taxon>Actinomycetota</taxon>
        <taxon>Actinomycetes</taxon>
        <taxon>Pseudonocardiales</taxon>
        <taxon>Pseudonocardiaceae</taxon>
        <taxon>Goodfellowiella</taxon>
    </lineage>
</organism>
<dbReference type="RefSeq" id="WP_253766623.1">
    <property type="nucleotide sequence ID" value="NZ_JAMTCK010000001.1"/>
</dbReference>
<dbReference type="Proteomes" id="UP001206128">
    <property type="component" value="Unassembled WGS sequence"/>
</dbReference>
<gene>
    <name evidence="3" type="ORF">LX83_000568</name>
</gene>
<comment type="caution">
    <text evidence="3">The sequence shown here is derived from an EMBL/GenBank/DDBJ whole genome shotgun (WGS) entry which is preliminary data.</text>
</comment>
<dbReference type="PANTHER" id="PTHR43244">
    <property type="match status" value="1"/>
</dbReference>
<keyword evidence="4" id="KW-1185">Reference proteome</keyword>
<keyword evidence="1" id="KW-0560">Oxidoreductase</keyword>
<evidence type="ECO:0000313" key="3">
    <source>
        <dbReference type="EMBL" id="MCP2163728.1"/>
    </source>
</evidence>
<dbReference type="InterPro" id="IPR019945">
    <property type="entry name" value="F420_G6P_DH-rel"/>
</dbReference>
<dbReference type="NCBIfam" id="TIGR03557">
    <property type="entry name" value="F420_G6P_family"/>
    <property type="match status" value="1"/>
</dbReference>
<dbReference type="CDD" id="cd01097">
    <property type="entry name" value="Tetrahydromethanopterin_reductase"/>
    <property type="match status" value="1"/>
</dbReference>
<feature type="domain" description="Luciferase-like" evidence="2">
    <location>
        <begin position="6"/>
        <end position="290"/>
    </location>
</feature>
<accession>A0AAE3G9H5</accession>
<evidence type="ECO:0000256" key="1">
    <source>
        <dbReference type="ARBA" id="ARBA00023002"/>
    </source>
</evidence>
<name>A0AAE3G9H5_9PSEU</name>
<dbReference type="SUPFAM" id="SSF51679">
    <property type="entry name" value="Bacterial luciferase-like"/>
    <property type="match status" value="1"/>
</dbReference>
<proteinExistence type="predicted"/>